<accession>M3CDJ4</accession>
<protein>
    <submittedName>
        <fullName evidence="3">Alpha-L-arabinofuranosidase</fullName>
    </submittedName>
</protein>
<dbReference type="SMART" id="SM00458">
    <property type="entry name" value="RICIN"/>
    <property type="match status" value="1"/>
</dbReference>
<comment type="caution">
    <text evidence="3">The sequence shown here is derived from an EMBL/GenBank/DDBJ whole genome shotgun (WGS) entry which is preliminary data.</text>
</comment>
<gene>
    <name evidence="3" type="ORF">H340_03554</name>
</gene>
<name>M3CDJ4_STRM1</name>
<sequence>MAGTLALGLAAAVPVLAATPASALDAFEIRNDRSGKCLTVNGDNVEIRTCGNGSSQWWMWDGKKLRSLANMHCLDVRNGGINEAVQAVGDCHGNANQRWFFWNRELHTDLNGQIAQVQRADDTWDGAGINMHDPNGGSWQHWYTTQV</sequence>
<dbReference type="InterPro" id="IPR000772">
    <property type="entry name" value="Ricin_B_lectin"/>
</dbReference>
<dbReference type="Proteomes" id="UP000011740">
    <property type="component" value="Unassembled WGS sequence"/>
</dbReference>
<dbReference type="InterPro" id="IPR035992">
    <property type="entry name" value="Ricin_B-like_lectins"/>
</dbReference>
<dbReference type="Pfam" id="PF00652">
    <property type="entry name" value="Ricin_B_lectin"/>
    <property type="match status" value="1"/>
</dbReference>
<dbReference type="eggNOG" id="ENOG5031UWD">
    <property type="taxonomic scope" value="Bacteria"/>
</dbReference>
<dbReference type="AlphaFoldDB" id="M3CDJ4"/>
<feature type="signal peptide" evidence="1">
    <location>
        <begin position="1"/>
        <end position="17"/>
    </location>
</feature>
<proteinExistence type="predicted"/>
<feature type="domain" description="Ricin B lectin" evidence="2">
    <location>
        <begin position="25"/>
        <end position="145"/>
    </location>
</feature>
<dbReference type="Gene3D" id="2.80.10.50">
    <property type="match status" value="1"/>
</dbReference>
<reference evidence="3 4" key="1">
    <citation type="journal article" date="2013" name="Genome Announc.">
        <title>Whole-Genome Shotgun Assembly and Analysis of the Genome of Streptomyces mobaraensis DSM 40847, a Strain for Industrial Production of Microbial Transglutaminase.</title>
        <authorList>
            <person name="Yang H."/>
            <person name="He T."/>
            <person name="Wu W."/>
            <person name="Zhu W."/>
            <person name="Lu B."/>
            <person name="Sun W."/>
        </authorList>
    </citation>
    <scope>NUCLEOTIDE SEQUENCE [LARGE SCALE GENOMIC DNA]</scope>
    <source>
        <strain evidence="3 4">DSM 40847</strain>
    </source>
</reference>
<dbReference type="PATRIC" id="fig|1223523.3.peg.725"/>
<evidence type="ECO:0000259" key="2">
    <source>
        <dbReference type="SMART" id="SM00458"/>
    </source>
</evidence>
<feature type="chain" id="PRO_5039483772" evidence="1">
    <location>
        <begin position="18"/>
        <end position="147"/>
    </location>
</feature>
<dbReference type="SUPFAM" id="SSF50370">
    <property type="entry name" value="Ricin B-like lectins"/>
    <property type="match status" value="1"/>
</dbReference>
<evidence type="ECO:0000256" key="1">
    <source>
        <dbReference type="SAM" id="SignalP"/>
    </source>
</evidence>
<dbReference type="PROSITE" id="PS50231">
    <property type="entry name" value="RICIN_B_LECTIN"/>
    <property type="match status" value="1"/>
</dbReference>
<dbReference type="CDD" id="cd00161">
    <property type="entry name" value="beta-trefoil_Ricin-like"/>
    <property type="match status" value="1"/>
</dbReference>
<evidence type="ECO:0000313" key="3">
    <source>
        <dbReference type="EMBL" id="EMF02066.1"/>
    </source>
</evidence>
<dbReference type="EMBL" id="AORZ01000005">
    <property type="protein sequence ID" value="EMF02066.1"/>
    <property type="molecule type" value="Genomic_DNA"/>
</dbReference>
<organism evidence="3 4">
    <name type="scientific">Streptomyces mobaraensis (strain ATCC 29032 / DSM 40847 / JCM 4168 / NBRC 13819 / NCIMB 11159 / IPCR 16-22)</name>
    <dbReference type="NCBI Taxonomy" id="1223523"/>
    <lineage>
        <taxon>Bacteria</taxon>
        <taxon>Bacillati</taxon>
        <taxon>Actinomycetota</taxon>
        <taxon>Actinomycetes</taxon>
        <taxon>Kitasatosporales</taxon>
        <taxon>Streptomycetaceae</taxon>
        <taxon>Streptomyces</taxon>
    </lineage>
</organism>
<evidence type="ECO:0000313" key="4">
    <source>
        <dbReference type="Proteomes" id="UP000011740"/>
    </source>
</evidence>
<keyword evidence="1" id="KW-0732">Signal</keyword>